<feature type="compositionally biased region" description="Low complexity" evidence="1">
    <location>
        <begin position="125"/>
        <end position="139"/>
    </location>
</feature>
<evidence type="ECO:0000313" key="4">
    <source>
        <dbReference type="Proteomes" id="UP000268350"/>
    </source>
</evidence>
<evidence type="ECO:0000256" key="1">
    <source>
        <dbReference type="SAM" id="MobiDB-lite"/>
    </source>
</evidence>
<dbReference type="AlphaFoldDB" id="A0A3B0K273"/>
<protein>
    <submittedName>
        <fullName evidence="3">Uncharacterized protein</fullName>
    </submittedName>
</protein>
<gene>
    <name evidence="3" type="ORF">DGUA_6G019807</name>
</gene>
<dbReference type="STRING" id="7266.A0A3B0K273"/>
<feature type="region of interest" description="Disordered" evidence="1">
    <location>
        <begin position="114"/>
        <end position="160"/>
    </location>
</feature>
<dbReference type="OrthoDB" id="7872805at2759"/>
<feature type="chain" id="PRO_5017433559" evidence="2">
    <location>
        <begin position="23"/>
        <end position="208"/>
    </location>
</feature>
<feature type="signal peptide" evidence="2">
    <location>
        <begin position="1"/>
        <end position="22"/>
    </location>
</feature>
<dbReference type="EMBL" id="OUUW01000014">
    <property type="protein sequence ID" value="SPP88334.1"/>
    <property type="molecule type" value="Genomic_DNA"/>
</dbReference>
<sequence>MLRTISILALLWICSAASMADAKPIFIKVFAPSSGVSASGDYSYGSSSGSTATASPINTQLISNLISTKIQLLNSVLQAKSSGGGFGFGFNKFVSFSSSTTTTERPVTHHTTEVNTDFTPEDSSTQTTQTTQTVYTTTTEGDIETPKPTVHPGRPVSTSTTEVITGESTTVVAEITSTTRAPFGYTYTSPTPYATSTLGTYYLPSSLA</sequence>
<feature type="compositionally biased region" description="Polar residues" evidence="1">
    <location>
        <begin position="115"/>
        <end position="124"/>
    </location>
</feature>
<accession>A0A3B0K273</accession>
<dbReference type="OMA" id="KPVTHHT"/>
<proteinExistence type="predicted"/>
<dbReference type="Proteomes" id="UP000268350">
    <property type="component" value="Unassembled WGS sequence"/>
</dbReference>
<organism evidence="3 4">
    <name type="scientific">Drosophila guanche</name>
    <name type="common">Fruit fly</name>
    <dbReference type="NCBI Taxonomy" id="7266"/>
    <lineage>
        <taxon>Eukaryota</taxon>
        <taxon>Metazoa</taxon>
        <taxon>Ecdysozoa</taxon>
        <taxon>Arthropoda</taxon>
        <taxon>Hexapoda</taxon>
        <taxon>Insecta</taxon>
        <taxon>Pterygota</taxon>
        <taxon>Neoptera</taxon>
        <taxon>Endopterygota</taxon>
        <taxon>Diptera</taxon>
        <taxon>Brachycera</taxon>
        <taxon>Muscomorpha</taxon>
        <taxon>Ephydroidea</taxon>
        <taxon>Drosophilidae</taxon>
        <taxon>Drosophila</taxon>
        <taxon>Sophophora</taxon>
    </lineage>
</organism>
<keyword evidence="4" id="KW-1185">Reference proteome</keyword>
<reference evidence="4" key="1">
    <citation type="submission" date="2018-01" db="EMBL/GenBank/DDBJ databases">
        <authorList>
            <person name="Alioto T."/>
            <person name="Alioto T."/>
        </authorList>
    </citation>
    <scope>NUCLEOTIDE SEQUENCE [LARGE SCALE GENOMIC DNA]</scope>
</reference>
<keyword evidence="2" id="KW-0732">Signal</keyword>
<evidence type="ECO:0000256" key="2">
    <source>
        <dbReference type="SAM" id="SignalP"/>
    </source>
</evidence>
<evidence type="ECO:0000313" key="3">
    <source>
        <dbReference type="EMBL" id="SPP88334.1"/>
    </source>
</evidence>
<name>A0A3B0K273_DROGU</name>